<name>A0A6F8ZHB5_9FIRM</name>
<protein>
    <submittedName>
        <fullName evidence="2">Uncharacterized protein</fullName>
    </submittedName>
</protein>
<sequence length="88" mass="9581">MAYGRPLGRPRPVRWGSRPLAVTRVGRLRAVALVLALLALAGLLRLLPLFLWPLGIGLWLLWAALGPLVAVAALVWLIWRLFAPGGGR</sequence>
<proteinExistence type="predicted"/>
<dbReference type="AlphaFoldDB" id="A0A6F8ZHB5"/>
<evidence type="ECO:0000256" key="1">
    <source>
        <dbReference type="SAM" id="Phobius"/>
    </source>
</evidence>
<gene>
    <name evidence="2" type="ORF">R50_1675</name>
</gene>
<dbReference type="EMBL" id="LR778114">
    <property type="protein sequence ID" value="CAB1129176.1"/>
    <property type="molecule type" value="Genomic_DNA"/>
</dbReference>
<reference evidence="2 3" key="1">
    <citation type="submission" date="2020-02" db="EMBL/GenBank/DDBJ databases">
        <authorList>
            <person name="Hogendoorn C."/>
        </authorList>
    </citation>
    <scope>NUCLEOTIDE SEQUENCE [LARGE SCALE GENOMIC DNA]</scope>
    <source>
        <strain evidence="2">R501</strain>
    </source>
</reference>
<keyword evidence="1" id="KW-0812">Transmembrane</keyword>
<keyword evidence="1" id="KW-0472">Membrane</keyword>
<keyword evidence="3" id="KW-1185">Reference proteome</keyword>
<dbReference type="KEGG" id="hfv:R50_1675"/>
<organism evidence="2 3">
    <name type="scientific">Candidatus Hydrogenisulfobacillus filiaventi</name>
    <dbReference type="NCBI Taxonomy" id="2707344"/>
    <lineage>
        <taxon>Bacteria</taxon>
        <taxon>Bacillati</taxon>
        <taxon>Bacillota</taxon>
        <taxon>Clostridia</taxon>
        <taxon>Eubacteriales</taxon>
        <taxon>Clostridiales Family XVII. Incertae Sedis</taxon>
        <taxon>Candidatus Hydrogenisulfobacillus</taxon>
    </lineage>
</organism>
<evidence type="ECO:0000313" key="3">
    <source>
        <dbReference type="Proteomes" id="UP000503399"/>
    </source>
</evidence>
<keyword evidence="1" id="KW-1133">Transmembrane helix</keyword>
<feature type="transmembrane region" description="Helical" evidence="1">
    <location>
        <begin position="59"/>
        <end position="79"/>
    </location>
</feature>
<feature type="transmembrane region" description="Helical" evidence="1">
    <location>
        <begin position="28"/>
        <end position="47"/>
    </location>
</feature>
<accession>A0A6F8ZHB5</accession>
<dbReference type="Proteomes" id="UP000503399">
    <property type="component" value="Chromosome"/>
</dbReference>
<evidence type="ECO:0000313" key="2">
    <source>
        <dbReference type="EMBL" id="CAB1129176.1"/>
    </source>
</evidence>